<dbReference type="SUPFAM" id="SSF51316">
    <property type="entry name" value="Mss4-like"/>
    <property type="match status" value="2"/>
</dbReference>
<dbReference type="AlphaFoldDB" id="A0A5N7C041"/>
<comment type="similarity">
    <text evidence="1">Belongs to the Gfa family.</text>
</comment>
<reference evidence="6" key="1">
    <citation type="submission" date="2019-04" db="EMBL/GenBank/DDBJ databases">
        <title>Friends and foes A comparative genomics studyof 23 Aspergillus species from section Flavi.</title>
        <authorList>
            <consortium name="DOE Joint Genome Institute"/>
            <person name="Kjaerbolling I."/>
            <person name="Vesth T."/>
            <person name="Frisvad J.C."/>
            <person name="Nybo J.L."/>
            <person name="Theobald S."/>
            <person name="Kildgaard S."/>
            <person name="Isbrandt T."/>
            <person name="Kuo A."/>
            <person name="Sato A."/>
            <person name="Lyhne E.K."/>
            <person name="Kogle M.E."/>
            <person name="Wiebenga A."/>
            <person name="Kun R.S."/>
            <person name="Lubbers R.J."/>
            <person name="Makela M.R."/>
            <person name="Barry K."/>
            <person name="Chovatia M."/>
            <person name="Clum A."/>
            <person name="Daum C."/>
            <person name="Haridas S."/>
            <person name="He G."/>
            <person name="LaButti K."/>
            <person name="Lipzen A."/>
            <person name="Mondo S."/>
            <person name="Riley R."/>
            <person name="Salamov A."/>
            <person name="Simmons B.A."/>
            <person name="Magnuson J.K."/>
            <person name="Henrissat B."/>
            <person name="Mortensen U.H."/>
            <person name="Larsen T.O."/>
            <person name="Devries R.P."/>
            <person name="Grigoriev I.V."/>
            <person name="Machida M."/>
            <person name="Baker S.E."/>
            <person name="Andersen M.R."/>
        </authorList>
    </citation>
    <scope>NUCLEOTIDE SEQUENCE [LARGE SCALE GENOMIC DNA]</scope>
    <source>
        <strain evidence="6">IBT 14317</strain>
    </source>
</reference>
<accession>A0A5N7C041</accession>
<evidence type="ECO:0000256" key="1">
    <source>
        <dbReference type="ARBA" id="ARBA00005495"/>
    </source>
</evidence>
<proteinExistence type="inferred from homology"/>
<dbReference type="OrthoDB" id="5422068at2759"/>
<evidence type="ECO:0000256" key="3">
    <source>
        <dbReference type="ARBA" id="ARBA00022833"/>
    </source>
</evidence>
<evidence type="ECO:0000313" key="6">
    <source>
        <dbReference type="EMBL" id="KAE8387456.1"/>
    </source>
</evidence>
<dbReference type="PROSITE" id="PS51891">
    <property type="entry name" value="CENP_V_GFA"/>
    <property type="match status" value="1"/>
</dbReference>
<keyword evidence="4" id="KW-0456">Lyase</keyword>
<dbReference type="PANTHER" id="PTHR33337">
    <property type="entry name" value="GFA DOMAIN-CONTAINING PROTEIN"/>
    <property type="match status" value="1"/>
</dbReference>
<evidence type="ECO:0000256" key="4">
    <source>
        <dbReference type="ARBA" id="ARBA00023239"/>
    </source>
</evidence>
<dbReference type="InterPro" id="IPR011057">
    <property type="entry name" value="Mss4-like_sf"/>
</dbReference>
<sequence length="355" mass="39182">MAATIQSRTLTAACHCRSVHFTICIPESALPLKIHLCHCTVCRYTHGSLCSFHAPLPEDIQPQFIAPSNLDGLTPYAHPKSSSTRYFCRTCGCHVGDRQDVDGRWVVSSAIFDPSGDESVWQITSHIHAGAGSQDGLFHFLSQINGRELTRSTSTLDDLCSRSPVENIPKLQRSADQQLHASCHCGGVTFDISRPREDFVNDPGNRKWILPGRKDKWLGVFDVCDTCRLVSGANVAAWMFVPLDHISPSPPNNLLIGSSKRYSSSEGVVRTFCGTCGAVVFYSCADRPEIADVAVGILRDPESVLAEGWITWRTGRIAYLKDGMKYDEGFTKELDQGLQAWGREKYGKVELFDVA</sequence>
<gene>
    <name evidence="6" type="ORF">BDV23DRAFT_195852</name>
</gene>
<evidence type="ECO:0000259" key="5">
    <source>
        <dbReference type="PROSITE" id="PS51891"/>
    </source>
</evidence>
<dbReference type="Pfam" id="PF04828">
    <property type="entry name" value="GFA"/>
    <property type="match status" value="2"/>
</dbReference>
<dbReference type="GO" id="GO:0046872">
    <property type="term" value="F:metal ion binding"/>
    <property type="evidence" value="ECO:0007669"/>
    <property type="project" value="UniProtKB-KW"/>
</dbReference>
<keyword evidence="3" id="KW-0862">Zinc</keyword>
<name>A0A5N7C041_PETAA</name>
<dbReference type="EMBL" id="ML735293">
    <property type="protein sequence ID" value="KAE8387456.1"/>
    <property type="molecule type" value="Genomic_DNA"/>
</dbReference>
<organism evidence="6">
    <name type="scientific">Petromyces alliaceus</name>
    <name type="common">Aspergillus alliaceus</name>
    <dbReference type="NCBI Taxonomy" id="209559"/>
    <lineage>
        <taxon>Eukaryota</taxon>
        <taxon>Fungi</taxon>
        <taxon>Dikarya</taxon>
        <taxon>Ascomycota</taxon>
        <taxon>Pezizomycotina</taxon>
        <taxon>Eurotiomycetes</taxon>
        <taxon>Eurotiomycetidae</taxon>
        <taxon>Eurotiales</taxon>
        <taxon>Aspergillaceae</taxon>
        <taxon>Aspergillus</taxon>
        <taxon>Aspergillus subgen. Circumdati</taxon>
    </lineage>
</organism>
<evidence type="ECO:0000256" key="2">
    <source>
        <dbReference type="ARBA" id="ARBA00022723"/>
    </source>
</evidence>
<feature type="domain" description="CENP-V/GFA" evidence="5">
    <location>
        <begin position="10"/>
        <end position="122"/>
    </location>
</feature>
<dbReference type="GO" id="GO:0016846">
    <property type="term" value="F:carbon-sulfur lyase activity"/>
    <property type="evidence" value="ECO:0007669"/>
    <property type="project" value="InterPro"/>
</dbReference>
<dbReference type="PANTHER" id="PTHR33337:SF31">
    <property type="entry name" value="DUF636 DOMAIN PROTEIN (AFU_ORTHOLOGUE AFUA_2G12650)"/>
    <property type="match status" value="1"/>
</dbReference>
<dbReference type="InterPro" id="IPR006913">
    <property type="entry name" value="CENP-V/GFA"/>
</dbReference>
<protein>
    <submittedName>
        <fullName evidence="6">Mss4-like protein</fullName>
    </submittedName>
</protein>
<keyword evidence="2" id="KW-0479">Metal-binding</keyword>
<dbReference type="Gene3D" id="3.90.1590.10">
    <property type="entry name" value="glutathione-dependent formaldehyde- activating enzyme (gfa)"/>
    <property type="match status" value="2"/>
</dbReference>
<dbReference type="Proteomes" id="UP000326877">
    <property type="component" value="Unassembled WGS sequence"/>
</dbReference>